<sequence length="759" mass="87100">MEGLVPCAPWSPTVSITLRVLEVYRVTHVRCPQLAIQPFVKSLCDMHGVPYKPYLCQQFSIAYDLYLDIRRQTDQLVMECLGRDSMWRLKHNCPACMYKFEGEEKLIFEMLTTMDGNDSLKRVLRRTKTANTDEDGEPTLGPSNERLDSRDASDGYFITREKVEEWAKTRLADALPMDVLMWGVFDETGIFLALCRHGFVLLLTDMLRSGELAKYPLAIVNELLTAFGLNLGAGYDVGCNFEATVANSELGNLAREMNMRCLVGAFHGHAHNRLCQLKFLATYVEGLGLEDLEGCERFFSRSNGLAKSCRYASCFHRQQEITTYIKHFDSFETYANLAKFLCANYQQALTILRTEPALLGWMEREGVESFEEFKEWLQEEKDYLLGLKNAPKEKVESLEMEYVQKLINLSTSETRYGVLAAEARRARSDDAAYAPGVGKAELARRHGKEKMERDLESVQELERKLDIVERWTTTSPRWLETVVQVKKRKYQLALDALELLIVERIFELTKMNQSQTGYKLRKHIAKALQARSKAVRNAIDRYNNAAILLNPPMPQLSWEQVVEYAFLADFDILRDTGAEVQSRPWTRPAYRLALDKYFRLQRAKEEIRRLNIEIRRVVTWIHDEDRLLRRKGRELRRSQGKSAEQAEADLNLAVQVRLYRERRGRFDDAHMRRFRVLAKTAGFTGSISPGRAVEVVQGIDEMEVDNEGNETGSESEEGVAGEGDDEDEGDDTRDTEVSRIRYRLSVLAVDGAREQGDEV</sequence>
<feature type="region of interest" description="Disordered" evidence="1">
    <location>
        <begin position="704"/>
        <end position="737"/>
    </location>
</feature>
<dbReference type="PANTHER" id="PTHR33096">
    <property type="entry name" value="CXC2 DOMAIN-CONTAINING PROTEIN"/>
    <property type="match status" value="1"/>
</dbReference>
<protein>
    <submittedName>
        <fullName evidence="2">Uncharacterized protein</fullName>
    </submittedName>
</protein>
<dbReference type="AlphaFoldDB" id="A0AAD6UDT6"/>
<feature type="region of interest" description="Disordered" evidence="1">
    <location>
        <begin position="127"/>
        <end position="148"/>
    </location>
</feature>
<dbReference type="PANTHER" id="PTHR33096:SF1">
    <property type="entry name" value="CXC1-LIKE CYSTEINE CLUSTER ASSOCIATED WITH KDZ TRANSPOSASES DOMAIN-CONTAINING PROTEIN"/>
    <property type="match status" value="1"/>
</dbReference>
<evidence type="ECO:0000313" key="2">
    <source>
        <dbReference type="EMBL" id="KAJ7094753.1"/>
    </source>
</evidence>
<dbReference type="EMBL" id="JARJCN010000014">
    <property type="protein sequence ID" value="KAJ7094753.1"/>
    <property type="molecule type" value="Genomic_DNA"/>
</dbReference>
<reference evidence="2" key="1">
    <citation type="submission" date="2023-03" db="EMBL/GenBank/DDBJ databases">
        <title>Massive genome expansion in bonnet fungi (Mycena s.s.) driven by repeated elements and novel gene families across ecological guilds.</title>
        <authorList>
            <consortium name="Lawrence Berkeley National Laboratory"/>
            <person name="Harder C.B."/>
            <person name="Miyauchi S."/>
            <person name="Viragh M."/>
            <person name="Kuo A."/>
            <person name="Thoen E."/>
            <person name="Andreopoulos B."/>
            <person name="Lu D."/>
            <person name="Skrede I."/>
            <person name="Drula E."/>
            <person name="Henrissat B."/>
            <person name="Morin E."/>
            <person name="Kohler A."/>
            <person name="Barry K."/>
            <person name="LaButti K."/>
            <person name="Morin E."/>
            <person name="Salamov A."/>
            <person name="Lipzen A."/>
            <person name="Mereny Z."/>
            <person name="Hegedus B."/>
            <person name="Baldrian P."/>
            <person name="Stursova M."/>
            <person name="Weitz H."/>
            <person name="Taylor A."/>
            <person name="Grigoriev I.V."/>
            <person name="Nagy L.G."/>
            <person name="Martin F."/>
            <person name="Kauserud H."/>
        </authorList>
    </citation>
    <scope>NUCLEOTIDE SEQUENCE</scope>
    <source>
        <strain evidence="2">CBHHK173m</strain>
    </source>
</reference>
<accession>A0AAD6UDT6</accession>
<evidence type="ECO:0000256" key="1">
    <source>
        <dbReference type="SAM" id="MobiDB-lite"/>
    </source>
</evidence>
<dbReference type="Pfam" id="PF18758">
    <property type="entry name" value="KDZ"/>
    <property type="match status" value="1"/>
</dbReference>
<name>A0AAD6UDT6_9AGAR</name>
<proteinExistence type="predicted"/>
<gene>
    <name evidence="2" type="ORF">B0H15DRAFT_921727</name>
</gene>
<dbReference type="InterPro" id="IPR040521">
    <property type="entry name" value="KDZ"/>
</dbReference>
<evidence type="ECO:0000313" key="3">
    <source>
        <dbReference type="Proteomes" id="UP001222325"/>
    </source>
</evidence>
<comment type="caution">
    <text evidence="2">The sequence shown here is derived from an EMBL/GenBank/DDBJ whole genome shotgun (WGS) entry which is preliminary data.</text>
</comment>
<dbReference type="Proteomes" id="UP001222325">
    <property type="component" value="Unassembled WGS sequence"/>
</dbReference>
<organism evidence="2 3">
    <name type="scientific">Mycena belliarum</name>
    <dbReference type="NCBI Taxonomy" id="1033014"/>
    <lineage>
        <taxon>Eukaryota</taxon>
        <taxon>Fungi</taxon>
        <taxon>Dikarya</taxon>
        <taxon>Basidiomycota</taxon>
        <taxon>Agaricomycotina</taxon>
        <taxon>Agaricomycetes</taxon>
        <taxon>Agaricomycetidae</taxon>
        <taxon>Agaricales</taxon>
        <taxon>Marasmiineae</taxon>
        <taxon>Mycenaceae</taxon>
        <taxon>Mycena</taxon>
    </lineage>
</organism>
<feature type="compositionally biased region" description="Acidic residues" evidence="1">
    <location>
        <begin position="704"/>
        <end position="731"/>
    </location>
</feature>
<keyword evidence="3" id="KW-1185">Reference proteome</keyword>